<dbReference type="InterPro" id="IPR027417">
    <property type="entry name" value="P-loop_NTPase"/>
</dbReference>
<comment type="catalytic activity">
    <reaction evidence="1 6">
        <text>alpha-D-ribose 1,5-bisphosphate + ATP = 5-phospho-alpha-D-ribose 1-diphosphate + ADP</text>
        <dbReference type="Rhea" id="RHEA:20109"/>
        <dbReference type="ChEBI" id="CHEBI:30616"/>
        <dbReference type="ChEBI" id="CHEBI:58017"/>
        <dbReference type="ChEBI" id="CHEBI:68688"/>
        <dbReference type="ChEBI" id="CHEBI:456216"/>
        <dbReference type="EC" id="2.7.4.23"/>
    </reaction>
</comment>
<evidence type="ECO:0000313" key="9">
    <source>
        <dbReference type="Proteomes" id="UP000219111"/>
    </source>
</evidence>
<keyword evidence="4 6" id="KW-0547">Nucleotide-binding</keyword>
<proteinExistence type="inferred from homology"/>
<dbReference type="UniPathway" id="UPA00087">
    <property type="reaction ID" value="UER00175"/>
</dbReference>
<evidence type="ECO:0000256" key="2">
    <source>
        <dbReference type="ARBA" id="ARBA00005069"/>
    </source>
</evidence>
<feature type="binding site" evidence="6">
    <location>
        <begin position="10"/>
        <end position="17"/>
    </location>
    <ligand>
        <name>ATP</name>
        <dbReference type="ChEBI" id="CHEBI:30616"/>
    </ligand>
</feature>
<dbReference type="SMART" id="SM00072">
    <property type="entry name" value="GuKc"/>
    <property type="match status" value="1"/>
</dbReference>
<accession>A0A285S7D0</accession>
<dbReference type="SUPFAM" id="SSF52540">
    <property type="entry name" value="P-loop containing nucleoside triphosphate hydrolases"/>
    <property type="match status" value="1"/>
</dbReference>
<dbReference type="EC" id="2.7.4.23" evidence="6"/>
<evidence type="ECO:0000259" key="7">
    <source>
        <dbReference type="SMART" id="SM00072"/>
    </source>
</evidence>
<keyword evidence="3 6" id="KW-0808">Transferase</keyword>
<dbReference type="GO" id="GO:0019634">
    <property type="term" value="P:organic phosphonate metabolic process"/>
    <property type="evidence" value="ECO:0007669"/>
    <property type="project" value="UniProtKB-UniRule"/>
</dbReference>
<dbReference type="InterPro" id="IPR012699">
    <property type="entry name" value="PhnN"/>
</dbReference>
<name>A0A285S7D0_9RHOB</name>
<dbReference type="EMBL" id="OBMT01000003">
    <property type="protein sequence ID" value="SOC03395.1"/>
    <property type="molecule type" value="Genomic_DNA"/>
</dbReference>
<dbReference type="GO" id="GO:0005524">
    <property type="term" value="F:ATP binding"/>
    <property type="evidence" value="ECO:0007669"/>
    <property type="project" value="UniProtKB-KW"/>
</dbReference>
<evidence type="ECO:0000256" key="5">
    <source>
        <dbReference type="ARBA" id="ARBA00022840"/>
    </source>
</evidence>
<comment type="function">
    <text evidence="6">Catalyzes the phosphorylation of ribose 1,5-bisphosphate to 5-phospho-D-ribosyl alpha-1-diphosphate (PRPP).</text>
</comment>
<dbReference type="OrthoDB" id="341217at2"/>
<dbReference type="RefSeq" id="WP_097069546.1">
    <property type="nucleotide sequence ID" value="NZ_OBMT01000003.1"/>
</dbReference>
<evidence type="ECO:0000313" key="8">
    <source>
        <dbReference type="EMBL" id="SOC03395.1"/>
    </source>
</evidence>
<organism evidence="8 9">
    <name type="scientific">Rhodobacter maris</name>
    <dbReference type="NCBI Taxonomy" id="446682"/>
    <lineage>
        <taxon>Bacteria</taxon>
        <taxon>Pseudomonadati</taxon>
        <taxon>Pseudomonadota</taxon>
        <taxon>Alphaproteobacteria</taxon>
        <taxon>Rhodobacterales</taxon>
        <taxon>Rhodobacter group</taxon>
        <taxon>Rhodobacter</taxon>
    </lineage>
</organism>
<dbReference type="NCBIfam" id="TIGR02322">
    <property type="entry name" value="phosphon_PhnN"/>
    <property type="match status" value="1"/>
</dbReference>
<keyword evidence="9" id="KW-1185">Reference proteome</keyword>
<keyword evidence="5 6" id="KW-0067">ATP-binding</keyword>
<gene>
    <name evidence="6" type="primary">phnN</name>
    <name evidence="8" type="ORF">SAMN05877831_103351</name>
</gene>
<dbReference type="InterPro" id="IPR008145">
    <property type="entry name" value="GK/Ca_channel_bsu"/>
</dbReference>
<reference evidence="9" key="1">
    <citation type="submission" date="2017-08" db="EMBL/GenBank/DDBJ databases">
        <authorList>
            <person name="Varghese N."/>
            <person name="Submissions S."/>
        </authorList>
    </citation>
    <scope>NUCLEOTIDE SEQUENCE [LARGE SCALE GENOMIC DNA]</scope>
    <source>
        <strain evidence="9">JA276</strain>
    </source>
</reference>
<comment type="pathway">
    <text evidence="2 6">Metabolic intermediate biosynthesis; 5-phospho-alpha-D-ribose 1-diphosphate biosynthesis; 5-phospho-alpha-D-ribose 1-diphosphate from D-ribose 5-phosphate (route II): step 3/3.</text>
</comment>
<dbReference type="GO" id="GO:0006015">
    <property type="term" value="P:5-phosphoribose 1-diphosphate biosynthetic process"/>
    <property type="evidence" value="ECO:0007669"/>
    <property type="project" value="UniProtKB-UniRule"/>
</dbReference>
<sequence length="179" mass="18826">MRGRLFALVGPSGAGKDRLLAGLTLARPEIHRARRTITRPAAESEDFESLDAAQFEAERAAGGFALDWSAHGLLYGIRPAELARLAAGGDVIFNGSRAALPACLAAFPDLRVIEIWVSPQVLARRLAARGRESRAEIEARLARAALPLPGGITAHRIVNDGPLAAGIAALLAAVQPESV</sequence>
<dbReference type="GO" id="GO:0033863">
    <property type="term" value="F:ribose 1,5-bisphosphate phosphokinase activity"/>
    <property type="evidence" value="ECO:0007669"/>
    <property type="project" value="UniProtKB-UniRule"/>
</dbReference>
<comment type="similarity">
    <text evidence="6">Belongs to the ribose 1,5-bisphosphokinase family.</text>
</comment>
<evidence type="ECO:0000256" key="3">
    <source>
        <dbReference type="ARBA" id="ARBA00022679"/>
    </source>
</evidence>
<evidence type="ECO:0000256" key="6">
    <source>
        <dbReference type="HAMAP-Rule" id="MF_00836"/>
    </source>
</evidence>
<feature type="domain" description="Guanylate kinase/L-type calcium channel beta subunit" evidence="7">
    <location>
        <begin position="2"/>
        <end position="178"/>
    </location>
</feature>
<dbReference type="Gene3D" id="3.40.50.300">
    <property type="entry name" value="P-loop containing nucleotide triphosphate hydrolases"/>
    <property type="match status" value="1"/>
</dbReference>
<evidence type="ECO:0000256" key="4">
    <source>
        <dbReference type="ARBA" id="ARBA00022741"/>
    </source>
</evidence>
<keyword evidence="8" id="KW-0418">Kinase</keyword>
<protein>
    <recommendedName>
        <fullName evidence="6">Ribose 1,5-bisphosphate phosphokinase PhnN</fullName>
        <ecNumber evidence="6">2.7.4.23</ecNumber>
    </recommendedName>
    <alternativeName>
        <fullName evidence="6">Ribose 1,5-bisphosphokinase</fullName>
    </alternativeName>
</protein>
<dbReference type="Proteomes" id="UP000219111">
    <property type="component" value="Unassembled WGS sequence"/>
</dbReference>
<evidence type="ECO:0000256" key="1">
    <source>
        <dbReference type="ARBA" id="ARBA00000373"/>
    </source>
</evidence>
<dbReference type="HAMAP" id="MF_00836">
    <property type="entry name" value="PhnN"/>
    <property type="match status" value="1"/>
</dbReference>
<dbReference type="AlphaFoldDB" id="A0A285S7D0"/>